<name>A0ABY5NP00_9FLAO</name>
<reference evidence="1 2" key="1">
    <citation type="submission" date="2022-08" db="EMBL/GenBank/DDBJ databases">
        <title>Myroides zhujiangensis sp. nov., a novel bacterium isolated from sediment in the Pearl River Estuary.</title>
        <authorList>
            <person name="Cui L."/>
        </authorList>
    </citation>
    <scope>NUCLEOTIDE SEQUENCE [LARGE SCALE GENOMIC DNA]</scope>
    <source>
        <strain evidence="1 2">SCSIO 72103</strain>
    </source>
</reference>
<dbReference type="RefSeq" id="WP_257498138.1">
    <property type="nucleotide sequence ID" value="NZ_CP102382.1"/>
</dbReference>
<proteinExistence type="predicted"/>
<organism evidence="1 2">
    <name type="scientific">Paenimyroides aestuarii</name>
    <dbReference type="NCBI Taxonomy" id="2968490"/>
    <lineage>
        <taxon>Bacteria</taxon>
        <taxon>Pseudomonadati</taxon>
        <taxon>Bacteroidota</taxon>
        <taxon>Flavobacteriia</taxon>
        <taxon>Flavobacteriales</taxon>
        <taxon>Flavobacteriaceae</taxon>
        <taxon>Paenimyroides</taxon>
    </lineage>
</organism>
<protein>
    <recommendedName>
        <fullName evidence="3">HEAT repeat domain-containing protein</fullName>
    </recommendedName>
</protein>
<sequence>MDVITYFSTNQHNLSTNSRTLAMNYILNEQIAAAAFLNVIYSVDAKQKIVLYHALDMLVERHIDYLDQALDLYLQRALAETHESNKRCISRTIFHQLKNNKNLYNTAQKKQIIHTMFDWIILPSAVATRVNAIHILYFLVDEEDWVKEQLIALIEQNLLLQEPSFLSRGRKILKLLQKKKTRI</sequence>
<dbReference type="EMBL" id="CP102382">
    <property type="protein sequence ID" value="UUV20233.1"/>
    <property type="molecule type" value="Genomic_DNA"/>
</dbReference>
<evidence type="ECO:0000313" key="1">
    <source>
        <dbReference type="EMBL" id="UUV20233.1"/>
    </source>
</evidence>
<evidence type="ECO:0008006" key="3">
    <source>
        <dbReference type="Google" id="ProtNLM"/>
    </source>
</evidence>
<keyword evidence="2" id="KW-1185">Reference proteome</keyword>
<gene>
    <name evidence="1" type="ORF">NPX36_07600</name>
</gene>
<evidence type="ECO:0000313" key="2">
    <source>
        <dbReference type="Proteomes" id="UP001317001"/>
    </source>
</evidence>
<dbReference type="Proteomes" id="UP001317001">
    <property type="component" value="Chromosome"/>
</dbReference>
<accession>A0ABY5NP00</accession>